<dbReference type="EMBL" id="CP034587">
    <property type="protein sequence ID" value="AZQ73034.1"/>
    <property type="molecule type" value="Genomic_DNA"/>
</dbReference>
<sequence length="704" mass="77467">MPPFGHGYTVGVTVPREVPRDVDETRGELRDVLDRSEAWLRDAARLPEVPAEWPEELRTDAATVKRLRTRAASALINVALLGAFSSGKSFLLSGLQGGLELVEVETADGRTADKFVGLLPSSPVPTTACPASVVPVDGSQSGVDASGNGYLRVRFTDSADGEWEDVGNSPAPSVVAAYAMQDADVTNRLRAHWGREVAEVEVLLADTLLPAKFYDLPGYGSPNPVHDLIVRAALADADCFMYVSHASRTLSERELSLIRTLYEHYQLSGKRVVWVVTAIDSASNLDLHDEPEWKATVARNTSYLKENFTLSDGRPDLAFIGEGFIPVSPALEARAAKLEADEAEAPARRCRAESRMDTLRQAIEDLIRTETGPRHIAAVAAEARVRLVPRLRLIEDRLRTERLEIDGLKELLDGHQRRLELLDRVLPELREQLERKLQARVGRAVRPFGRLAAHLHGSLDSTIRQTDVSKPVKAHQIQVTKTQTLRTWLEAPTGPATLWTEQLAAFKQDVAQTVEHFFGDKDLTGRLPDSVFDVNDLSLPARAQRPATAQDIVQRASALVGVVAPVAAGGTWLYGLAAAGTVFPPATVVAGMAGMVFMGIEYRKRKLNSLQVLQEEWISAIDAEVTAVMEQFARSAAVQGTIVIDHLSDNLAQYREQLESTRDFARQRIANPENRVRQDLIDRLEPAHEEGRALVEALRTLEKP</sequence>
<dbReference type="InterPro" id="IPR027417">
    <property type="entry name" value="P-loop_NTPase"/>
</dbReference>
<evidence type="ECO:0008006" key="5">
    <source>
        <dbReference type="Google" id="ProtNLM"/>
    </source>
</evidence>
<keyword evidence="2" id="KW-0472">Membrane</keyword>
<evidence type="ECO:0000313" key="3">
    <source>
        <dbReference type="EMBL" id="AZQ73034.1"/>
    </source>
</evidence>
<dbReference type="SUPFAM" id="SSF52540">
    <property type="entry name" value="P-loop containing nucleoside triphosphate hydrolases"/>
    <property type="match status" value="1"/>
</dbReference>
<keyword evidence="2" id="KW-1133">Transmembrane helix</keyword>
<dbReference type="AlphaFoldDB" id="A0A3Q9FY99"/>
<feature type="coiled-coil region" evidence="1">
    <location>
        <begin position="391"/>
        <end position="439"/>
    </location>
</feature>
<feature type="transmembrane region" description="Helical" evidence="2">
    <location>
        <begin position="572"/>
        <end position="600"/>
    </location>
</feature>
<keyword evidence="4" id="KW-1185">Reference proteome</keyword>
<dbReference type="Proteomes" id="UP000267900">
    <property type="component" value="Chromosome"/>
</dbReference>
<dbReference type="Gene3D" id="3.40.50.300">
    <property type="entry name" value="P-loop containing nucleotide triphosphate hydrolases"/>
    <property type="match status" value="1"/>
</dbReference>
<evidence type="ECO:0000256" key="1">
    <source>
        <dbReference type="SAM" id="Coils"/>
    </source>
</evidence>
<proteinExistence type="predicted"/>
<protein>
    <recommendedName>
        <fullName evidence="5">Dynamin family protein</fullName>
    </recommendedName>
</protein>
<dbReference type="OrthoDB" id="4078029at2"/>
<keyword evidence="2" id="KW-0812">Transmembrane</keyword>
<organism evidence="3 4">
    <name type="scientific">Streptomyces luteoverticillatus</name>
    <name type="common">Streptoverticillium luteoverticillatus</name>
    <dbReference type="NCBI Taxonomy" id="66425"/>
    <lineage>
        <taxon>Bacteria</taxon>
        <taxon>Bacillati</taxon>
        <taxon>Actinomycetota</taxon>
        <taxon>Actinomycetes</taxon>
        <taxon>Kitasatosporales</taxon>
        <taxon>Streptomycetaceae</taxon>
        <taxon>Streptomyces</taxon>
    </lineage>
</organism>
<evidence type="ECO:0000313" key="4">
    <source>
        <dbReference type="Proteomes" id="UP000267900"/>
    </source>
</evidence>
<name>A0A3Q9FY99_STRLT</name>
<keyword evidence="1" id="KW-0175">Coiled coil</keyword>
<evidence type="ECO:0000256" key="2">
    <source>
        <dbReference type="SAM" id="Phobius"/>
    </source>
</evidence>
<reference evidence="3 4" key="1">
    <citation type="submission" date="2018-12" db="EMBL/GenBank/DDBJ databases">
        <title>The whole draft genome of Streptomyce luteoverticillatus CGMCC 15060.</title>
        <authorList>
            <person name="Feng Z."/>
            <person name="Chen G."/>
            <person name="Zhang J."/>
            <person name="Zhu H."/>
            <person name="Yu X."/>
            <person name="Zhang W."/>
            <person name="Zhang X."/>
        </authorList>
    </citation>
    <scope>NUCLEOTIDE SEQUENCE [LARGE SCALE GENOMIC DNA]</scope>
    <source>
        <strain evidence="3 4">CGMCC 15060</strain>
    </source>
</reference>
<gene>
    <name evidence="3" type="ORF">EKH77_19065</name>
</gene>
<accession>A0A3Q9FY99</accession>